<keyword evidence="2" id="KW-1185">Reference proteome</keyword>
<organism evidence="1 2">
    <name type="scientific">Choristoneura fumiferana</name>
    <name type="common">Spruce budworm moth</name>
    <name type="synonym">Archips fumiferana</name>
    <dbReference type="NCBI Taxonomy" id="7141"/>
    <lineage>
        <taxon>Eukaryota</taxon>
        <taxon>Metazoa</taxon>
        <taxon>Ecdysozoa</taxon>
        <taxon>Arthropoda</taxon>
        <taxon>Hexapoda</taxon>
        <taxon>Insecta</taxon>
        <taxon>Pterygota</taxon>
        <taxon>Neoptera</taxon>
        <taxon>Endopterygota</taxon>
        <taxon>Lepidoptera</taxon>
        <taxon>Glossata</taxon>
        <taxon>Ditrysia</taxon>
        <taxon>Tortricoidea</taxon>
        <taxon>Tortricidae</taxon>
        <taxon>Tortricinae</taxon>
        <taxon>Choristoneura</taxon>
    </lineage>
</organism>
<comment type="caution">
    <text evidence="1">The sequence shown here is derived from an EMBL/GenBank/DDBJ whole genome shotgun (WGS) entry which is preliminary data.</text>
</comment>
<protein>
    <submittedName>
        <fullName evidence="1">Uncharacterized protein</fullName>
    </submittedName>
</protein>
<gene>
    <name evidence="1" type="ORF">MSG28_001476</name>
</gene>
<sequence>MSKQNLNSDFTDSALGSTEKPFTYGNFQLRDTTVQSILSHPRYGPKVFLFYLKSTVFTSGSVPDPDFTGVLSCGIEV</sequence>
<reference evidence="1 2" key="1">
    <citation type="journal article" date="2022" name="Genome Biol. Evol.">
        <title>The Spruce Budworm Genome: Reconstructing the Evolutionary History of Antifreeze Proteins.</title>
        <authorList>
            <person name="Beliveau C."/>
            <person name="Gagne P."/>
            <person name="Picq S."/>
            <person name="Vernygora O."/>
            <person name="Keeling C.I."/>
            <person name="Pinkney K."/>
            <person name="Doucet D."/>
            <person name="Wen F."/>
            <person name="Johnston J.S."/>
            <person name="Maaroufi H."/>
            <person name="Boyle B."/>
            <person name="Laroche J."/>
            <person name="Dewar K."/>
            <person name="Juretic N."/>
            <person name="Blackburn G."/>
            <person name="Nisole A."/>
            <person name="Brunet B."/>
            <person name="Brandao M."/>
            <person name="Lumley L."/>
            <person name="Duan J."/>
            <person name="Quan G."/>
            <person name="Lucarotti C.J."/>
            <person name="Roe A.D."/>
            <person name="Sperling F.A.H."/>
            <person name="Levesque R.C."/>
            <person name="Cusson M."/>
        </authorList>
    </citation>
    <scope>NUCLEOTIDE SEQUENCE [LARGE SCALE GENOMIC DNA]</scope>
    <source>
        <strain evidence="1">Glfc:IPQL:Cfum</strain>
    </source>
</reference>
<proteinExistence type="predicted"/>
<name>A0ACC0KUQ6_CHOFU</name>
<dbReference type="EMBL" id="CM046102">
    <property type="protein sequence ID" value="KAI8440050.1"/>
    <property type="molecule type" value="Genomic_DNA"/>
</dbReference>
<evidence type="ECO:0000313" key="1">
    <source>
        <dbReference type="EMBL" id="KAI8440050.1"/>
    </source>
</evidence>
<evidence type="ECO:0000313" key="2">
    <source>
        <dbReference type="Proteomes" id="UP001064048"/>
    </source>
</evidence>
<dbReference type="Proteomes" id="UP001064048">
    <property type="component" value="Chromosome 2"/>
</dbReference>
<accession>A0ACC0KUQ6</accession>